<evidence type="ECO:0000313" key="3">
    <source>
        <dbReference type="Proteomes" id="UP000242592"/>
    </source>
</evidence>
<dbReference type="InterPro" id="IPR036388">
    <property type="entry name" value="WH-like_DNA-bd_sf"/>
</dbReference>
<protein>
    <submittedName>
        <fullName evidence="2">Transcriptional regulator, PadR family</fullName>
    </submittedName>
</protein>
<keyword evidence="3" id="KW-1185">Reference proteome</keyword>
<dbReference type="PANTHER" id="PTHR33169:SF14">
    <property type="entry name" value="TRANSCRIPTIONAL REGULATOR RV3488"/>
    <property type="match status" value="1"/>
</dbReference>
<dbReference type="RefSeq" id="WP_073071079.1">
    <property type="nucleotide sequence ID" value="NZ_FQXN01000001.1"/>
</dbReference>
<dbReference type="PANTHER" id="PTHR33169">
    <property type="entry name" value="PADR-FAMILY TRANSCRIPTIONAL REGULATOR"/>
    <property type="match status" value="1"/>
</dbReference>
<dbReference type="Pfam" id="PF03551">
    <property type="entry name" value="PadR"/>
    <property type="match status" value="1"/>
</dbReference>
<sequence length="122" mass="14142">MPRGFGRRGRGRKGFVHGDFLSAALLLLIKKKPSHGYELVQRLLETNFYDFEHDPAVVYNLLRKMEISGLIMYELEAGGGPFRKVYKITPEGERYLEIISKEIEALYKQLKAFLVEYKNSNK</sequence>
<evidence type="ECO:0000313" key="2">
    <source>
        <dbReference type="EMBL" id="SHH17946.1"/>
    </source>
</evidence>
<organism evidence="2 3">
    <name type="scientific">Thermosipho atlanticus DSM 15807</name>
    <dbReference type="NCBI Taxonomy" id="1123380"/>
    <lineage>
        <taxon>Bacteria</taxon>
        <taxon>Thermotogati</taxon>
        <taxon>Thermotogota</taxon>
        <taxon>Thermotogae</taxon>
        <taxon>Thermotogales</taxon>
        <taxon>Fervidobacteriaceae</taxon>
        <taxon>Thermosipho</taxon>
    </lineage>
</organism>
<dbReference type="InterPro" id="IPR005149">
    <property type="entry name" value="Tscrpt_reg_PadR_N"/>
</dbReference>
<dbReference type="InterPro" id="IPR036390">
    <property type="entry name" value="WH_DNA-bd_sf"/>
</dbReference>
<evidence type="ECO:0000259" key="1">
    <source>
        <dbReference type="Pfam" id="PF03551"/>
    </source>
</evidence>
<name>A0A1M5QVQ0_9BACT</name>
<reference evidence="3" key="1">
    <citation type="submission" date="2016-11" db="EMBL/GenBank/DDBJ databases">
        <authorList>
            <person name="Varghese N."/>
            <person name="Submissions S."/>
        </authorList>
    </citation>
    <scope>NUCLEOTIDE SEQUENCE [LARGE SCALE GENOMIC DNA]</scope>
    <source>
        <strain evidence="3">DSM 15807</strain>
    </source>
</reference>
<dbReference type="Proteomes" id="UP000242592">
    <property type="component" value="Unassembled WGS sequence"/>
</dbReference>
<dbReference type="Gene3D" id="1.10.10.10">
    <property type="entry name" value="Winged helix-like DNA-binding domain superfamily/Winged helix DNA-binding domain"/>
    <property type="match status" value="1"/>
</dbReference>
<dbReference type="STRING" id="1123380.SAMN02745199_0162"/>
<dbReference type="SUPFAM" id="SSF46785">
    <property type="entry name" value="Winged helix' DNA-binding domain"/>
    <property type="match status" value="1"/>
</dbReference>
<dbReference type="AlphaFoldDB" id="A0A1M5QVQ0"/>
<dbReference type="InterPro" id="IPR052509">
    <property type="entry name" value="Metal_resp_DNA-bind_regulator"/>
</dbReference>
<dbReference type="OrthoDB" id="9808017at2"/>
<accession>A0A1M5QVQ0</accession>
<gene>
    <name evidence="2" type="ORF">SAMN02745199_0162</name>
</gene>
<dbReference type="EMBL" id="FQXN01000001">
    <property type="protein sequence ID" value="SHH17946.1"/>
    <property type="molecule type" value="Genomic_DNA"/>
</dbReference>
<feature type="domain" description="Transcription regulator PadR N-terminal" evidence="1">
    <location>
        <begin position="25"/>
        <end position="97"/>
    </location>
</feature>
<proteinExistence type="predicted"/>